<keyword evidence="1" id="KW-0805">Transcription regulation</keyword>
<evidence type="ECO:0000256" key="3">
    <source>
        <dbReference type="ARBA" id="ARBA00023163"/>
    </source>
</evidence>
<reference evidence="5" key="1">
    <citation type="submission" date="2023-08" db="EMBL/GenBank/DDBJ databases">
        <authorList>
            <person name="Page C.A."/>
            <person name="Perez-Diaz I.M."/>
        </authorList>
    </citation>
    <scope>NUCLEOTIDE SEQUENCE</scope>
    <source>
        <strain evidence="5">7.8.46</strain>
    </source>
</reference>
<dbReference type="Pfam" id="PF12833">
    <property type="entry name" value="HTH_18"/>
    <property type="match status" value="1"/>
</dbReference>
<dbReference type="EMBL" id="JAVLAQ010000001">
    <property type="protein sequence ID" value="MDT6989792.1"/>
    <property type="molecule type" value="Genomic_DNA"/>
</dbReference>
<evidence type="ECO:0000313" key="5">
    <source>
        <dbReference type="EMBL" id="MDT6989792.1"/>
    </source>
</evidence>
<dbReference type="PROSITE" id="PS00041">
    <property type="entry name" value="HTH_ARAC_FAMILY_1"/>
    <property type="match status" value="1"/>
</dbReference>
<dbReference type="SMART" id="SM00342">
    <property type="entry name" value="HTH_ARAC"/>
    <property type="match status" value="1"/>
</dbReference>
<keyword evidence="2" id="KW-0238">DNA-binding</keyword>
<dbReference type="AlphaFoldDB" id="A0AAW8VW44"/>
<dbReference type="InterPro" id="IPR018060">
    <property type="entry name" value="HTH_AraC"/>
</dbReference>
<protein>
    <submittedName>
        <fullName evidence="5">AraC family transcriptional regulator</fullName>
    </submittedName>
</protein>
<dbReference type="RefSeq" id="WP_216780389.1">
    <property type="nucleotide sequence ID" value="NZ_JAGXBR010000009.1"/>
</dbReference>
<dbReference type="PANTHER" id="PTHR43280">
    <property type="entry name" value="ARAC-FAMILY TRANSCRIPTIONAL REGULATOR"/>
    <property type="match status" value="1"/>
</dbReference>
<dbReference type="GO" id="GO:0043565">
    <property type="term" value="F:sequence-specific DNA binding"/>
    <property type="evidence" value="ECO:0007669"/>
    <property type="project" value="InterPro"/>
</dbReference>
<organism evidence="5 6">
    <name type="scientific">Lactiplantibacillus pentosus</name>
    <name type="common">Lactobacillus pentosus</name>
    <dbReference type="NCBI Taxonomy" id="1589"/>
    <lineage>
        <taxon>Bacteria</taxon>
        <taxon>Bacillati</taxon>
        <taxon>Bacillota</taxon>
        <taxon>Bacilli</taxon>
        <taxon>Lactobacillales</taxon>
        <taxon>Lactobacillaceae</taxon>
        <taxon>Lactiplantibacillus</taxon>
    </lineage>
</organism>
<dbReference type="PANTHER" id="PTHR43280:SF28">
    <property type="entry name" value="HTH-TYPE TRANSCRIPTIONAL ACTIVATOR RHAS"/>
    <property type="match status" value="1"/>
</dbReference>
<dbReference type="Proteomes" id="UP001267003">
    <property type="component" value="Unassembled WGS sequence"/>
</dbReference>
<evidence type="ECO:0000259" key="4">
    <source>
        <dbReference type="PROSITE" id="PS01124"/>
    </source>
</evidence>
<evidence type="ECO:0000256" key="1">
    <source>
        <dbReference type="ARBA" id="ARBA00023015"/>
    </source>
</evidence>
<name>A0AAW8VW44_LACPE</name>
<accession>A0AAW8VW44</accession>
<gene>
    <name evidence="5" type="ORF">RI536_06700</name>
</gene>
<evidence type="ECO:0000256" key="2">
    <source>
        <dbReference type="ARBA" id="ARBA00023125"/>
    </source>
</evidence>
<proteinExistence type="predicted"/>
<feature type="domain" description="HTH araC/xylS-type" evidence="4">
    <location>
        <begin position="275"/>
        <end position="373"/>
    </location>
</feature>
<dbReference type="InterPro" id="IPR018062">
    <property type="entry name" value="HTH_AraC-typ_CS"/>
</dbReference>
<comment type="caution">
    <text evidence="5">The sequence shown here is derived from an EMBL/GenBank/DDBJ whole genome shotgun (WGS) entry which is preliminary data.</text>
</comment>
<dbReference type="PROSITE" id="PS01124">
    <property type="entry name" value="HTH_ARAC_FAMILY_2"/>
    <property type="match status" value="1"/>
</dbReference>
<keyword evidence="3" id="KW-0804">Transcription</keyword>
<evidence type="ECO:0000313" key="6">
    <source>
        <dbReference type="Proteomes" id="UP001267003"/>
    </source>
</evidence>
<dbReference type="GO" id="GO:0003700">
    <property type="term" value="F:DNA-binding transcription factor activity"/>
    <property type="evidence" value="ECO:0007669"/>
    <property type="project" value="InterPro"/>
</dbReference>
<sequence>MNNKQLFALLREFYTASRTTVAVYDEMFNNELVLKRPLAPDLSEKERRLIEQIIPSHQIEVLRIGSGRYLCVFHLLATKQTVVLWSNVETLESAGQYSSFTNGADLDQLIAQAKMLYYSLFQTFPRISSAYSDSMPEWSNVEGQITRSENRDLNIVHNDYYKEKFMLKAVSDGNLAEYRHRMRVFVQSGIFGNMATSELRNAKNLLIAAVTIFCRAAIEGGLYYETAFEISDQCCQNIEKMQSVESSTQAIQDIGELFVKRVRSARQYSHNRAIYEIQDYVYKNLNLHIELSVLAKSVGYSKNYVCQIFKDDTGQTINEYINKEKIREAQYQLLFSNSSVTDISQLLGFSDPSYFTKVFIKYARVSPLAYRKMNNVS</sequence>